<evidence type="ECO:0000313" key="2">
    <source>
        <dbReference type="EMBL" id="KAK5899563.1"/>
    </source>
</evidence>
<dbReference type="EMBL" id="JAULUE010002052">
    <property type="protein sequence ID" value="KAK5899563.1"/>
    <property type="molecule type" value="Genomic_DNA"/>
</dbReference>
<keyword evidence="3" id="KW-1185">Reference proteome</keyword>
<gene>
    <name evidence="2" type="ORF">CesoFtcFv8_009027</name>
</gene>
<dbReference type="Proteomes" id="UP001335648">
    <property type="component" value="Unassembled WGS sequence"/>
</dbReference>
<sequence>MPHLPPQPPGLLSPTIPDLFATLRALRCQSNASSTRIWKVNSRFHSNVSPRKTVTATTLCIQANILGIPHHSPPLRCRCIPTGGTGGRCSGSKRSSVITPTAAA</sequence>
<evidence type="ECO:0000313" key="3">
    <source>
        <dbReference type="Proteomes" id="UP001335648"/>
    </source>
</evidence>
<feature type="region of interest" description="Disordered" evidence="1">
    <location>
        <begin position="85"/>
        <end position="104"/>
    </location>
</feature>
<name>A0AAN8CDH5_9TELE</name>
<feature type="compositionally biased region" description="Polar residues" evidence="1">
    <location>
        <begin position="92"/>
        <end position="104"/>
    </location>
</feature>
<dbReference type="AlphaFoldDB" id="A0AAN8CDH5"/>
<proteinExistence type="predicted"/>
<protein>
    <submittedName>
        <fullName evidence="2">Uncharacterized protein</fullName>
    </submittedName>
</protein>
<comment type="caution">
    <text evidence="2">The sequence shown here is derived from an EMBL/GenBank/DDBJ whole genome shotgun (WGS) entry which is preliminary data.</text>
</comment>
<organism evidence="2 3">
    <name type="scientific">Champsocephalus esox</name>
    <name type="common">pike icefish</name>
    <dbReference type="NCBI Taxonomy" id="159716"/>
    <lineage>
        <taxon>Eukaryota</taxon>
        <taxon>Metazoa</taxon>
        <taxon>Chordata</taxon>
        <taxon>Craniata</taxon>
        <taxon>Vertebrata</taxon>
        <taxon>Euteleostomi</taxon>
        <taxon>Actinopterygii</taxon>
        <taxon>Neopterygii</taxon>
        <taxon>Teleostei</taxon>
        <taxon>Neoteleostei</taxon>
        <taxon>Acanthomorphata</taxon>
        <taxon>Eupercaria</taxon>
        <taxon>Perciformes</taxon>
        <taxon>Notothenioidei</taxon>
        <taxon>Channichthyidae</taxon>
        <taxon>Champsocephalus</taxon>
    </lineage>
</organism>
<reference evidence="2 3" key="1">
    <citation type="journal article" date="2023" name="Mol. Biol. Evol.">
        <title>Genomics of Secondarily Temperate Adaptation in the Only Non-Antarctic Icefish.</title>
        <authorList>
            <person name="Rivera-Colon A.G."/>
            <person name="Rayamajhi N."/>
            <person name="Minhas B.F."/>
            <person name="Madrigal G."/>
            <person name="Bilyk K.T."/>
            <person name="Yoon V."/>
            <person name="Hune M."/>
            <person name="Gregory S."/>
            <person name="Cheng C.H.C."/>
            <person name="Catchen J.M."/>
        </authorList>
    </citation>
    <scope>NUCLEOTIDE SEQUENCE [LARGE SCALE GENOMIC DNA]</scope>
    <source>
        <strain evidence="2">JC2023a</strain>
    </source>
</reference>
<accession>A0AAN8CDH5</accession>
<evidence type="ECO:0000256" key="1">
    <source>
        <dbReference type="SAM" id="MobiDB-lite"/>
    </source>
</evidence>